<gene>
    <name evidence="3" type="ORF">CCS01_20975</name>
</gene>
<proteinExistence type="inferred from homology"/>
<reference evidence="3 4" key="1">
    <citation type="journal article" date="2018" name="Arch. Microbiol.">
        <title>New insights into the metabolic potential of the phototrophic purple bacterium Rhodopila globiformis DSM 161(T) from its draft genome sequence and evidence for a vanadium-dependent nitrogenase.</title>
        <authorList>
            <person name="Imhoff J.F."/>
            <person name="Rahn T."/>
            <person name="Kunzel S."/>
            <person name="Neulinger S.C."/>
        </authorList>
    </citation>
    <scope>NUCLEOTIDE SEQUENCE [LARGE SCALE GENOMIC DNA]</scope>
    <source>
        <strain evidence="3 4">DSM 161</strain>
    </source>
</reference>
<comment type="subcellular location">
    <subcellularLocation>
        <location evidence="1">Periplasm</location>
    </subcellularLocation>
</comment>
<dbReference type="SUPFAM" id="SSF53850">
    <property type="entry name" value="Periplasmic binding protein-like II"/>
    <property type="match status" value="1"/>
</dbReference>
<dbReference type="PANTHER" id="PTHR43649">
    <property type="entry name" value="ARABINOSE-BINDING PROTEIN-RELATED"/>
    <property type="match status" value="1"/>
</dbReference>
<evidence type="ECO:0000313" key="4">
    <source>
        <dbReference type="Proteomes" id="UP000239724"/>
    </source>
</evidence>
<dbReference type="InterPro" id="IPR006059">
    <property type="entry name" value="SBP"/>
</dbReference>
<comment type="similarity">
    <text evidence="2">Belongs to the bacterial solute-binding protein 1 family.</text>
</comment>
<evidence type="ECO:0000256" key="2">
    <source>
        <dbReference type="ARBA" id="ARBA00008520"/>
    </source>
</evidence>
<accession>A0A2S6N4Z9</accession>
<dbReference type="InterPro" id="IPR050490">
    <property type="entry name" value="Bact_solute-bd_prot1"/>
</dbReference>
<dbReference type="Proteomes" id="UP000239724">
    <property type="component" value="Unassembled WGS sequence"/>
</dbReference>
<evidence type="ECO:0000313" key="3">
    <source>
        <dbReference type="EMBL" id="PPQ29668.1"/>
    </source>
</evidence>
<dbReference type="Pfam" id="PF01547">
    <property type="entry name" value="SBP_bac_1"/>
    <property type="match status" value="1"/>
</dbReference>
<comment type="caution">
    <text evidence="3">The sequence shown here is derived from an EMBL/GenBank/DDBJ whole genome shotgun (WGS) entry which is preliminary data.</text>
</comment>
<dbReference type="EMBL" id="NHRY01000223">
    <property type="protein sequence ID" value="PPQ29668.1"/>
    <property type="molecule type" value="Genomic_DNA"/>
</dbReference>
<protein>
    <recommendedName>
        <fullName evidence="5">ABC transporter substrate-binding protein</fullName>
    </recommendedName>
</protein>
<sequence>MIGNRRKTSVARGFAGETRESLAGVQQCAAALPGAGPGGGLCCQGRLADALEQYKANGCPGRQTTMIGSKTVSRRGALKLAAAATALPLVHIRTAGAAGKVSIGFWDHWVPGGNDVMQKQVNAWANKNKVEVQADFITGNGNKLSLTAAAEGEAKAGHDALTYYNWDVHNFADSLEPIDDVMGRLIAANGAVNKTCSYLAHTKRGWVAVPTSSGTQTKPPCARISWFGKHGLDLQAMYPAHPGATPQQADWTWETFRKYAALAQQDGMTFGLGLGGGTNTDATDLHGALFRSFGAMLIDSEGTIQLHSPEMQQVMEFARGLVKYYPNDAVSFDDASNNRALISGKSALIFNPPSAWAVAKRDAPKVAADCWTFPAPKGPKGRFVPTASFFWGVHNFSPNKTAAKELIEYLMQRPQVEERCNVVDGYDLPPYASLLDFKIWETVEPPKGTVYNYPIRPWHQQEPNLTASEASPDVAVQIYNRAVHNQIMARIREGESDKQVLAWAQDEIEGYLR</sequence>
<name>A0A2S6N4Z9_RHOGL</name>
<organism evidence="3 4">
    <name type="scientific">Rhodopila globiformis</name>
    <name type="common">Rhodopseudomonas globiformis</name>
    <dbReference type="NCBI Taxonomy" id="1071"/>
    <lineage>
        <taxon>Bacteria</taxon>
        <taxon>Pseudomonadati</taxon>
        <taxon>Pseudomonadota</taxon>
        <taxon>Alphaproteobacteria</taxon>
        <taxon>Acetobacterales</taxon>
        <taxon>Acetobacteraceae</taxon>
        <taxon>Rhodopila</taxon>
    </lineage>
</organism>
<evidence type="ECO:0000256" key="1">
    <source>
        <dbReference type="ARBA" id="ARBA00004418"/>
    </source>
</evidence>
<dbReference type="Gene3D" id="3.40.190.10">
    <property type="entry name" value="Periplasmic binding protein-like II"/>
    <property type="match status" value="2"/>
</dbReference>
<keyword evidence="4" id="KW-1185">Reference proteome</keyword>
<dbReference type="PANTHER" id="PTHR43649:SF30">
    <property type="entry name" value="ABC TRANSPORTER SUBSTRATE-BINDING PROTEIN"/>
    <property type="match status" value="1"/>
</dbReference>
<dbReference type="GO" id="GO:0042597">
    <property type="term" value="C:periplasmic space"/>
    <property type="evidence" value="ECO:0007669"/>
    <property type="project" value="UniProtKB-SubCell"/>
</dbReference>
<dbReference type="AlphaFoldDB" id="A0A2S6N4Z9"/>
<evidence type="ECO:0008006" key="5">
    <source>
        <dbReference type="Google" id="ProtNLM"/>
    </source>
</evidence>